<evidence type="ECO:0000313" key="9">
    <source>
        <dbReference type="EMBL" id="CAI9535107.1"/>
    </source>
</evidence>
<comment type="caution">
    <text evidence="9">The sequence shown here is derived from an EMBL/GenBank/DDBJ whole genome shotgun (WGS) entry which is preliminary data.</text>
</comment>
<feature type="region of interest" description="Disordered" evidence="7">
    <location>
        <begin position="506"/>
        <end position="556"/>
    </location>
</feature>
<dbReference type="SMART" id="SM00353">
    <property type="entry name" value="HLH"/>
    <property type="match status" value="1"/>
</dbReference>
<dbReference type="PANTHER" id="PTHR15741">
    <property type="entry name" value="BASIC HELIX-LOOP-HELIX ZIP TRANSCRIPTION FACTOR"/>
    <property type="match status" value="1"/>
</dbReference>
<proteinExistence type="predicted"/>
<keyword evidence="10" id="KW-1185">Reference proteome</keyword>
<feature type="domain" description="BHLH" evidence="8">
    <location>
        <begin position="559"/>
        <end position="609"/>
    </location>
</feature>
<keyword evidence="6" id="KW-0175">Coiled coil</keyword>
<organism evidence="9 10">
    <name type="scientific">Staurois parvus</name>
    <dbReference type="NCBI Taxonomy" id="386267"/>
    <lineage>
        <taxon>Eukaryota</taxon>
        <taxon>Metazoa</taxon>
        <taxon>Chordata</taxon>
        <taxon>Craniata</taxon>
        <taxon>Vertebrata</taxon>
        <taxon>Euteleostomi</taxon>
        <taxon>Amphibia</taxon>
        <taxon>Batrachia</taxon>
        <taxon>Anura</taxon>
        <taxon>Neobatrachia</taxon>
        <taxon>Ranoidea</taxon>
        <taxon>Ranidae</taxon>
        <taxon>Staurois</taxon>
    </lineage>
</organism>
<dbReference type="SUPFAM" id="SSF47459">
    <property type="entry name" value="HLH, helix-loop-helix DNA-binding domain"/>
    <property type="match status" value="1"/>
</dbReference>
<evidence type="ECO:0000259" key="8">
    <source>
        <dbReference type="PROSITE" id="PS50888"/>
    </source>
</evidence>
<keyword evidence="4" id="KW-0804">Transcription</keyword>
<comment type="subcellular location">
    <subcellularLocation>
        <location evidence="1">Nucleus</location>
    </subcellularLocation>
</comment>
<feature type="non-terminal residue" evidence="9">
    <location>
        <position position="1"/>
    </location>
</feature>
<keyword evidence="3" id="KW-0238">DNA-binding</keyword>
<dbReference type="Gene3D" id="4.10.280.10">
    <property type="entry name" value="Helix-loop-helix DNA-binding domain"/>
    <property type="match status" value="1"/>
</dbReference>
<keyword evidence="5" id="KW-0539">Nucleus</keyword>
<name>A0ABN9AKJ7_9NEOB</name>
<sequence>FSGKLVSPKWKNFKGLKLQWRDKIRLNNAIWRAWYMQYIEKRQNPVCHFVTPLDASVDFDEHRRPEAIATEGRYWKRRIEIVVREYHKWRTYFKKRLQKHRDEDLSSLVKDDDIGAAVPMEEEPLLDMEMLMAEFSDTLFSTIYSHQHNPKEIAHSGNADMIQPELFPLQPNLDLMDTFESFQDLFSGNRLPSTLFTSASSVPAVPLSDPALHSCNQTLAPPVSPSSSSLAPVNLDEELIPSPGPPSILPRVPEVRRERASSLGSISSVHGPVKFNSETSINNQHGFVPVCPPPVTIFQTPPGQQTLPPNPRLAPQSSFVSSDADKFHMCNASVITHTASATLTHNPSATTFSQSQNLILTTQQHVPCNISVQTAGVMQQTAPQSHGYFTFSSSGAKQKKQPPKIVPAPQQETVSLLFTPASFSGQTQAVIVSPASLKSDTMLAPRITQSSVVIAPAGLAGSSGVPEFHGSILVGPAQQSQGTQKSQSAVSQLFSSPTQDILVKREMSSQNCSTAPSPSSYRDCHSSRQGSPCASEHSLSPPQSSGKTSSDSQCSGYKNERLKHISAEQKRRFNIKTAFNTLHSFVSSSSKPISHAITLQKTVEYIAKLQQERANALEETRRLREKK</sequence>
<evidence type="ECO:0000256" key="5">
    <source>
        <dbReference type="ARBA" id="ARBA00023242"/>
    </source>
</evidence>
<evidence type="ECO:0000256" key="6">
    <source>
        <dbReference type="SAM" id="Coils"/>
    </source>
</evidence>
<dbReference type="InterPro" id="IPR052207">
    <property type="entry name" value="Max-like/E-box_TFs"/>
</dbReference>
<dbReference type="InterPro" id="IPR011598">
    <property type="entry name" value="bHLH_dom"/>
</dbReference>
<keyword evidence="2" id="KW-0805">Transcription regulation</keyword>
<evidence type="ECO:0000256" key="3">
    <source>
        <dbReference type="ARBA" id="ARBA00023125"/>
    </source>
</evidence>
<evidence type="ECO:0000256" key="7">
    <source>
        <dbReference type="SAM" id="MobiDB-lite"/>
    </source>
</evidence>
<dbReference type="PANTHER" id="PTHR15741:SF23">
    <property type="entry name" value="MLX-INTERACTING PROTEIN"/>
    <property type="match status" value="1"/>
</dbReference>
<dbReference type="Proteomes" id="UP001162483">
    <property type="component" value="Unassembled WGS sequence"/>
</dbReference>
<accession>A0ABN9AKJ7</accession>
<protein>
    <recommendedName>
        <fullName evidence="8">BHLH domain-containing protein</fullName>
    </recommendedName>
</protein>
<evidence type="ECO:0000313" key="10">
    <source>
        <dbReference type="Proteomes" id="UP001162483"/>
    </source>
</evidence>
<dbReference type="InterPro" id="IPR036638">
    <property type="entry name" value="HLH_DNA-bd_sf"/>
</dbReference>
<dbReference type="EMBL" id="CATNWA010000243">
    <property type="protein sequence ID" value="CAI9535107.1"/>
    <property type="molecule type" value="Genomic_DNA"/>
</dbReference>
<gene>
    <name evidence="9" type="ORF">SPARVUS_LOCUS797691</name>
</gene>
<feature type="compositionally biased region" description="Polar residues" evidence="7">
    <location>
        <begin position="527"/>
        <end position="556"/>
    </location>
</feature>
<feature type="compositionally biased region" description="Polar residues" evidence="7">
    <location>
        <begin position="508"/>
        <end position="520"/>
    </location>
</feature>
<feature type="coiled-coil region" evidence="6">
    <location>
        <begin position="599"/>
        <end position="626"/>
    </location>
</feature>
<evidence type="ECO:0000256" key="2">
    <source>
        <dbReference type="ARBA" id="ARBA00023015"/>
    </source>
</evidence>
<reference evidence="9" key="1">
    <citation type="submission" date="2023-05" db="EMBL/GenBank/DDBJ databases">
        <authorList>
            <person name="Stuckert A."/>
        </authorList>
    </citation>
    <scope>NUCLEOTIDE SEQUENCE</scope>
</reference>
<evidence type="ECO:0000256" key="1">
    <source>
        <dbReference type="ARBA" id="ARBA00004123"/>
    </source>
</evidence>
<dbReference type="Pfam" id="PF00010">
    <property type="entry name" value="HLH"/>
    <property type="match status" value="1"/>
</dbReference>
<evidence type="ECO:0000256" key="4">
    <source>
        <dbReference type="ARBA" id="ARBA00023163"/>
    </source>
</evidence>
<dbReference type="PROSITE" id="PS50888">
    <property type="entry name" value="BHLH"/>
    <property type="match status" value="1"/>
</dbReference>